<dbReference type="HOGENOM" id="CLU_113187_1_0_6"/>
<reference evidence="3" key="1">
    <citation type="journal article" date="2010" name="Mol. Biosyst.">
        <title>Complete genome sequence and comparative analysis of Shewanella violacea, a psychrophilic and piezophilic bacterium from deep sea floor sediments.</title>
        <authorList>
            <person name="Aono E."/>
            <person name="Baba T."/>
            <person name="Ara T."/>
            <person name="Nishi T."/>
            <person name="Nakamichi T."/>
            <person name="Inamoto E."/>
            <person name="Toyonaga H."/>
            <person name="Hasegawa M."/>
            <person name="Takai Y."/>
            <person name="Okumura Y."/>
            <person name="Baba M."/>
            <person name="Tomita M."/>
            <person name="Kato C."/>
            <person name="Oshima T."/>
            <person name="Nakasone K."/>
            <person name="Mori H."/>
        </authorList>
    </citation>
    <scope>NUCLEOTIDE SEQUENCE [LARGE SCALE GENOMIC DNA]</scope>
    <source>
        <strain evidence="3">JCM 10179 / CIP 106290 / LMG 19151 / DSS12</strain>
    </source>
</reference>
<evidence type="ECO:0000313" key="3">
    <source>
        <dbReference type="Proteomes" id="UP000002350"/>
    </source>
</evidence>
<dbReference type="AlphaFoldDB" id="D4ZJ00"/>
<feature type="transmembrane region" description="Helical" evidence="1">
    <location>
        <begin position="69"/>
        <end position="90"/>
    </location>
</feature>
<accession>D4ZJ00</accession>
<feature type="transmembrane region" description="Helical" evidence="1">
    <location>
        <begin position="96"/>
        <end position="120"/>
    </location>
</feature>
<evidence type="ECO:0000256" key="1">
    <source>
        <dbReference type="SAM" id="Phobius"/>
    </source>
</evidence>
<dbReference type="EMBL" id="AP011177">
    <property type="protein sequence ID" value="BAJ01649.1"/>
    <property type="molecule type" value="Genomic_DNA"/>
</dbReference>
<dbReference type="KEGG" id="svo:SVI_1678"/>
<dbReference type="eggNOG" id="COG2319">
    <property type="taxonomic scope" value="Bacteria"/>
</dbReference>
<name>D4ZJ00_SHEVD</name>
<gene>
    <name evidence="2" type="ordered locus">SVI_1678</name>
</gene>
<sequence>MLLIISENIGPRNLFSLVSAREYNGSVTKNGFLISKNIYYRNSFLPLIEGKVKPSINGSHIIVTMRLHALVLCFMFVWFCGVGIGCVAVLSHLDNFSFPLLIPFIMLFSGIIIVSGGFWFEASKQKTKLVELLTKN</sequence>
<keyword evidence="3" id="KW-1185">Reference proteome</keyword>
<keyword evidence="1" id="KW-0812">Transmembrane</keyword>
<keyword evidence="1" id="KW-0472">Membrane</keyword>
<evidence type="ECO:0000313" key="2">
    <source>
        <dbReference type="EMBL" id="BAJ01649.1"/>
    </source>
</evidence>
<protein>
    <submittedName>
        <fullName evidence="2">Uncharacterized protein</fullName>
    </submittedName>
</protein>
<keyword evidence="1" id="KW-1133">Transmembrane helix</keyword>
<proteinExistence type="predicted"/>
<dbReference type="Proteomes" id="UP000002350">
    <property type="component" value="Chromosome"/>
</dbReference>
<dbReference type="STRING" id="637905.SVI_1678"/>
<organism evidence="2 3">
    <name type="scientific">Shewanella violacea (strain JCM 10179 / CIP 106290 / LMG 19151 / DSS12)</name>
    <dbReference type="NCBI Taxonomy" id="637905"/>
    <lineage>
        <taxon>Bacteria</taxon>
        <taxon>Pseudomonadati</taxon>
        <taxon>Pseudomonadota</taxon>
        <taxon>Gammaproteobacteria</taxon>
        <taxon>Alteromonadales</taxon>
        <taxon>Shewanellaceae</taxon>
        <taxon>Shewanella</taxon>
    </lineage>
</organism>